<dbReference type="PROSITE" id="PS00099">
    <property type="entry name" value="THIOLASE_3"/>
    <property type="match status" value="1"/>
</dbReference>
<proteinExistence type="predicted"/>
<dbReference type="GO" id="GO:0016747">
    <property type="term" value="F:acyltransferase activity, transferring groups other than amino-acyl groups"/>
    <property type="evidence" value="ECO:0007669"/>
    <property type="project" value="InterPro"/>
</dbReference>
<dbReference type="Proteomes" id="UP000247792">
    <property type="component" value="Unassembled WGS sequence"/>
</dbReference>
<keyword evidence="3" id="KW-1185">Reference proteome</keyword>
<feature type="chain" id="PRO_5016433734" evidence="1">
    <location>
        <begin position="21"/>
        <end position="380"/>
    </location>
</feature>
<name>A0A318IRV4_9BURK</name>
<comment type="caution">
    <text evidence="2">The sequence shown here is derived from an EMBL/GenBank/DDBJ whole genome shotgun (WGS) entry which is preliminary data.</text>
</comment>
<dbReference type="InterPro" id="IPR020610">
    <property type="entry name" value="Thiolase_AS"/>
</dbReference>
<dbReference type="PROSITE" id="PS51257">
    <property type="entry name" value="PROKAR_LIPOPROTEIN"/>
    <property type="match status" value="1"/>
</dbReference>
<dbReference type="AlphaFoldDB" id="A0A318IRV4"/>
<protein>
    <submittedName>
        <fullName evidence="2">Uncharacterized protein</fullName>
    </submittedName>
</protein>
<dbReference type="RefSeq" id="WP_110257882.1">
    <property type="nucleotide sequence ID" value="NZ_QJKB01000014.1"/>
</dbReference>
<dbReference type="OrthoDB" id="9093108at2"/>
<reference evidence="2 3" key="1">
    <citation type="submission" date="2018-05" db="EMBL/GenBank/DDBJ databases">
        <title>Genomic Encyclopedia of Type Strains, Phase IV (KMG-IV): sequencing the most valuable type-strain genomes for metagenomic binning, comparative biology and taxonomic classification.</title>
        <authorList>
            <person name="Goeker M."/>
        </authorList>
    </citation>
    <scope>NUCLEOTIDE SEQUENCE [LARGE SCALE GENOMIC DNA]</scope>
    <source>
        <strain evidence="2 3">DSM 19792</strain>
    </source>
</reference>
<feature type="signal peptide" evidence="1">
    <location>
        <begin position="1"/>
        <end position="20"/>
    </location>
</feature>
<keyword evidence="1" id="KW-0732">Signal</keyword>
<accession>A0A318IRV4</accession>
<organism evidence="2 3">
    <name type="scientific">Undibacterium pigrum</name>
    <dbReference type="NCBI Taxonomy" id="401470"/>
    <lineage>
        <taxon>Bacteria</taxon>
        <taxon>Pseudomonadati</taxon>
        <taxon>Pseudomonadota</taxon>
        <taxon>Betaproteobacteria</taxon>
        <taxon>Burkholderiales</taxon>
        <taxon>Oxalobacteraceae</taxon>
        <taxon>Undibacterium</taxon>
    </lineage>
</organism>
<dbReference type="EMBL" id="QJKB01000014">
    <property type="protein sequence ID" value="PXX37914.1"/>
    <property type="molecule type" value="Genomic_DNA"/>
</dbReference>
<gene>
    <name evidence="2" type="ORF">DFR42_11474</name>
</gene>
<sequence>MALTRKIMGLSLAGILAACGGGGGGTANSTTGGGNASGNSGTTSASSLSESQRLFENFFLSSNGGAWYYTFYISFDDVEKNSRNQIFNSSAIINKATSQSNQSIPASPLNFGAQPLRASLFDGYNEVATTPSIKSGTYLVDGKIVYYEKPQFDSFRYYYSGDNIRKDQLANDNKTVVYSIQLENVSSKELIGSLVNTNAEAMAANPDLLDFLRYKNSQAAYLPGSAYLKFSARQLNDLYTVQDCYQSVVFTVPVNSCPEGDNLQTVLSKGIRKSNITYFMRDGTITSVGGVTMWVSNSPIAPVYEKLVDKIYQTFFELNGKVYMGKLSRAGSKVSMDYYDTYSRAPENGLLVTTTTRLDYIIFFNAAAKNSISNALKKTF</sequence>
<evidence type="ECO:0000313" key="2">
    <source>
        <dbReference type="EMBL" id="PXX37914.1"/>
    </source>
</evidence>
<evidence type="ECO:0000313" key="3">
    <source>
        <dbReference type="Proteomes" id="UP000247792"/>
    </source>
</evidence>
<evidence type="ECO:0000256" key="1">
    <source>
        <dbReference type="SAM" id="SignalP"/>
    </source>
</evidence>